<proteinExistence type="predicted"/>
<dbReference type="EMBL" id="JAJQKU010000003">
    <property type="protein sequence ID" value="MCD9097513.1"/>
    <property type="molecule type" value="Genomic_DNA"/>
</dbReference>
<accession>A0ABS8UDG9</accession>
<dbReference type="Proteomes" id="UP001430360">
    <property type="component" value="Unassembled WGS sequence"/>
</dbReference>
<keyword evidence="3" id="KW-1185">Reference proteome</keyword>
<keyword evidence="1" id="KW-0472">Membrane</keyword>
<dbReference type="RefSeq" id="WP_232580557.1">
    <property type="nucleotide sequence ID" value="NZ_CP089507.1"/>
</dbReference>
<gene>
    <name evidence="2" type="ORF">LTT95_11250</name>
</gene>
<sequence length="158" mass="18088">MSRLSNIIHKLAPERIRLAWSRRAIQRGYGNAIAAARSAKKFNEVAELEGAERFEMELQQELEDSYLTSELLRQSRRLRVPIPYIRSSDDTESDIWYEGRQTGGRYLTVAGVRSLRQEIRQELKDRHESSSRFLVWITALTGIIGSITGLVAVLLRNG</sequence>
<keyword evidence="1" id="KW-0812">Transmembrane</keyword>
<evidence type="ECO:0000256" key="1">
    <source>
        <dbReference type="SAM" id="Phobius"/>
    </source>
</evidence>
<comment type="caution">
    <text evidence="2">The sequence shown here is derived from an EMBL/GenBank/DDBJ whole genome shotgun (WGS) entry which is preliminary data.</text>
</comment>
<protein>
    <submittedName>
        <fullName evidence="2">Uncharacterized protein</fullName>
    </submittedName>
</protein>
<keyword evidence="1" id="KW-1133">Transmembrane helix</keyword>
<name>A0ABS8UDG9_9GAMM</name>
<evidence type="ECO:0000313" key="3">
    <source>
        <dbReference type="Proteomes" id="UP001430360"/>
    </source>
</evidence>
<feature type="transmembrane region" description="Helical" evidence="1">
    <location>
        <begin position="133"/>
        <end position="155"/>
    </location>
</feature>
<organism evidence="2 3">
    <name type="scientific">Luteimonas fraxinea</name>
    <dbReference type="NCBI Taxonomy" id="2901869"/>
    <lineage>
        <taxon>Bacteria</taxon>
        <taxon>Pseudomonadati</taxon>
        <taxon>Pseudomonadota</taxon>
        <taxon>Gammaproteobacteria</taxon>
        <taxon>Lysobacterales</taxon>
        <taxon>Lysobacteraceae</taxon>
        <taxon>Luteimonas</taxon>
    </lineage>
</organism>
<evidence type="ECO:0000313" key="2">
    <source>
        <dbReference type="EMBL" id="MCD9097513.1"/>
    </source>
</evidence>
<reference evidence="2" key="1">
    <citation type="submission" date="2021-12" db="EMBL/GenBank/DDBJ databases">
        <authorList>
            <person name="Ulrich A."/>
        </authorList>
    </citation>
    <scope>NUCLEOTIDE SEQUENCE</scope>
    <source>
        <strain evidence="2">A1P009</strain>
    </source>
</reference>
<reference evidence="2" key="2">
    <citation type="journal article" date="2022" name="Syst. Appl. Microbiol.">
        <title>Physiological and genomic characterisation of Luteimonas fraxinea sp. nov., a bacterial species associated with trees tolerant to ash dieback.</title>
        <authorList>
            <person name="Ulrich K."/>
            <person name="Becker R."/>
            <person name="Behrendt U."/>
            <person name="Kube M."/>
            <person name="Schneck V."/>
            <person name="Ulrich A."/>
        </authorList>
    </citation>
    <scope>NUCLEOTIDE SEQUENCE</scope>
    <source>
        <strain evidence="2">A1P009</strain>
    </source>
</reference>